<evidence type="ECO:0000313" key="2">
    <source>
        <dbReference type="EMBL" id="MEV5506219.1"/>
    </source>
</evidence>
<dbReference type="PANTHER" id="PTHR30543">
    <property type="entry name" value="CHROMATE REDUCTASE"/>
    <property type="match status" value="1"/>
</dbReference>
<proteinExistence type="predicted"/>
<evidence type="ECO:0000313" key="3">
    <source>
        <dbReference type="Proteomes" id="UP001552594"/>
    </source>
</evidence>
<organism evidence="2 3">
    <name type="scientific">Streptomyces orinoci</name>
    <name type="common">Streptoverticillium orinoci</name>
    <dbReference type="NCBI Taxonomy" id="67339"/>
    <lineage>
        <taxon>Bacteria</taxon>
        <taxon>Bacillati</taxon>
        <taxon>Actinomycetota</taxon>
        <taxon>Actinomycetes</taxon>
        <taxon>Kitasatosporales</taxon>
        <taxon>Streptomycetaceae</taxon>
        <taxon>Streptomyces</taxon>
    </lineage>
</organism>
<dbReference type="InterPro" id="IPR050712">
    <property type="entry name" value="NAD(P)H-dep_reductase"/>
</dbReference>
<dbReference type="EMBL" id="JBFAUK010000004">
    <property type="protein sequence ID" value="MEV5506219.1"/>
    <property type="molecule type" value="Genomic_DNA"/>
</dbReference>
<dbReference type="Proteomes" id="UP001552594">
    <property type="component" value="Unassembled WGS sequence"/>
</dbReference>
<feature type="domain" description="NADPH-dependent FMN reductase-like" evidence="1">
    <location>
        <begin position="7"/>
        <end position="147"/>
    </location>
</feature>
<sequence length="198" mass="21738">MSDSSYRLAVILASTRDGRFGPTIAKWLAHHTDQRPEIEVDVIDLAEHPLPANLSSSPGEEDRAALAAVTPRLRRADAFVVITPEYNHSYPASVKTLIDWHRDPWQAKPVAFVSYGGLSGGLRAVEHLRPVFSEVHAVTIRETVSFHGPWGKFDEEGRHLDEEAGIAAAGAAKALLDQLGWWAVSLREARAARPYMAG</sequence>
<keyword evidence="2" id="KW-0560">Oxidoreductase</keyword>
<name>A0ABV3JV78_STRON</name>
<comment type="caution">
    <text evidence="2">The sequence shown here is derived from an EMBL/GenBank/DDBJ whole genome shotgun (WGS) entry which is preliminary data.</text>
</comment>
<dbReference type="EC" id="1.-.-.-" evidence="2"/>
<dbReference type="RefSeq" id="WP_109282665.1">
    <property type="nucleotide sequence ID" value="NZ_JBFAUK010000004.1"/>
</dbReference>
<dbReference type="InterPro" id="IPR005025">
    <property type="entry name" value="FMN_Rdtase-like_dom"/>
</dbReference>
<dbReference type="GO" id="GO:0016491">
    <property type="term" value="F:oxidoreductase activity"/>
    <property type="evidence" value="ECO:0007669"/>
    <property type="project" value="UniProtKB-KW"/>
</dbReference>
<dbReference type="SUPFAM" id="SSF52218">
    <property type="entry name" value="Flavoproteins"/>
    <property type="match status" value="1"/>
</dbReference>
<keyword evidence="3" id="KW-1185">Reference proteome</keyword>
<gene>
    <name evidence="2" type="ORF">AB0L16_07045</name>
</gene>
<dbReference type="InterPro" id="IPR029039">
    <property type="entry name" value="Flavoprotein-like_sf"/>
</dbReference>
<dbReference type="Gene3D" id="3.40.50.360">
    <property type="match status" value="1"/>
</dbReference>
<dbReference type="PANTHER" id="PTHR30543:SF21">
    <property type="entry name" value="NAD(P)H-DEPENDENT FMN REDUCTASE LOT6"/>
    <property type="match status" value="1"/>
</dbReference>
<evidence type="ECO:0000259" key="1">
    <source>
        <dbReference type="Pfam" id="PF03358"/>
    </source>
</evidence>
<dbReference type="Pfam" id="PF03358">
    <property type="entry name" value="FMN_red"/>
    <property type="match status" value="1"/>
</dbReference>
<accession>A0ABV3JV78</accession>
<reference evidence="2 3" key="1">
    <citation type="submission" date="2024-06" db="EMBL/GenBank/DDBJ databases">
        <title>The Natural Products Discovery Center: Release of the First 8490 Sequenced Strains for Exploring Actinobacteria Biosynthetic Diversity.</title>
        <authorList>
            <person name="Kalkreuter E."/>
            <person name="Kautsar S.A."/>
            <person name="Yang D."/>
            <person name="Bader C.D."/>
            <person name="Teijaro C.N."/>
            <person name="Fluegel L."/>
            <person name="Davis C.M."/>
            <person name="Simpson J.R."/>
            <person name="Lauterbach L."/>
            <person name="Steele A.D."/>
            <person name="Gui C."/>
            <person name="Meng S."/>
            <person name="Li G."/>
            <person name="Viehrig K."/>
            <person name="Ye F."/>
            <person name="Su P."/>
            <person name="Kiefer A.F."/>
            <person name="Nichols A."/>
            <person name="Cepeda A.J."/>
            <person name="Yan W."/>
            <person name="Fan B."/>
            <person name="Jiang Y."/>
            <person name="Adhikari A."/>
            <person name="Zheng C.-J."/>
            <person name="Schuster L."/>
            <person name="Cowan T.M."/>
            <person name="Smanski M.J."/>
            <person name="Chevrette M.G."/>
            <person name="De Carvalho L.P.S."/>
            <person name="Shen B."/>
        </authorList>
    </citation>
    <scope>NUCLEOTIDE SEQUENCE [LARGE SCALE GENOMIC DNA]</scope>
    <source>
        <strain evidence="2 3">NPDC052347</strain>
    </source>
</reference>
<protein>
    <submittedName>
        <fullName evidence="2">NAD(P)H-dependent oxidoreductase</fullName>
        <ecNumber evidence="2">1.-.-.-</ecNumber>
    </submittedName>
</protein>